<dbReference type="VEuPathDB" id="PiroplasmaDB:TOT_020000065"/>
<gene>
    <name evidence="1" type="ORF">TOT_020000065</name>
</gene>
<protein>
    <submittedName>
        <fullName evidence="1">Uncharacterized protein</fullName>
    </submittedName>
</protein>
<name>J4DNZ0_THEOR</name>
<reference evidence="1 2" key="1">
    <citation type="journal article" date="2012" name="MBio">
        <title>Comparative genome analysis of three eukaryotic parasites with differing abilities to transform leukocytes reveals key mediators of Theileria-induced leukocyte transformation.</title>
        <authorList>
            <person name="Hayashida K."/>
            <person name="Hara Y."/>
            <person name="Abe T."/>
            <person name="Yamasaki C."/>
            <person name="Toyoda A."/>
            <person name="Kosuge T."/>
            <person name="Suzuki Y."/>
            <person name="Sato Y."/>
            <person name="Kawashima S."/>
            <person name="Katayama T."/>
            <person name="Wakaguri H."/>
            <person name="Inoue N."/>
            <person name="Homma K."/>
            <person name="Tada-Umezaki M."/>
            <person name="Yagi Y."/>
            <person name="Fujii Y."/>
            <person name="Habara T."/>
            <person name="Kanehisa M."/>
            <person name="Watanabe H."/>
            <person name="Ito K."/>
            <person name="Gojobori T."/>
            <person name="Sugawara H."/>
            <person name="Imanishi T."/>
            <person name="Weir W."/>
            <person name="Gardner M."/>
            <person name="Pain A."/>
            <person name="Shiels B."/>
            <person name="Hattori M."/>
            <person name="Nene V."/>
            <person name="Sugimoto C."/>
        </authorList>
    </citation>
    <scope>NUCLEOTIDE SEQUENCE [LARGE SCALE GENOMIC DNA]</scope>
    <source>
        <strain evidence="1 2">Shintoku</strain>
    </source>
</reference>
<dbReference type="Proteomes" id="UP000003786">
    <property type="component" value="Chromosome 2"/>
</dbReference>
<sequence length="35" mass="3890">MIKGSLQTPMPRRYYRALVAPAFVATLSPELPVNT</sequence>
<evidence type="ECO:0000313" key="2">
    <source>
        <dbReference type="Proteomes" id="UP000003786"/>
    </source>
</evidence>
<evidence type="ECO:0000313" key="1">
    <source>
        <dbReference type="EMBL" id="BAM39794.1"/>
    </source>
</evidence>
<accession>J4DNZ0</accession>
<organism evidence="1 2">
    <name type="scientific">Theileria orientalis strain Shintoku</name>
    <dbReference type="NCBI Taxonomy" id="869250"/>
    <lineage>
        <taxon>Eukaryota</taxon>
        <taxon>Sar</taxon>
        <taxon>Alveolata</taxon>
        <taxon>Apicomplexa</taxon>
        <taxon>Aconoidasida</taxon>
        <taxon>Piroplasmida</taxon>
        <taxon>Theileriidae</taxon>
        <taxon>Theileria</taxon>
    </lineage>
</organism>
<dbReference type="EMBL" id="AP011947">
    <property type="protein sequence ID" value="BAM39794.1"/>
    <property type="molecule type" value="Genomic_DNA"/>
</dbReference>
<dbReference type="AlphaFoldDB" id="J4DNZ0"/>
<proteinExistence type="predicted"/>
<dbReference type="KEGG" id="tot:TOT_020000065"/>
<dbReference type="GeneID" id="20714247"/>
<dbReference type="RefSeq" id="XP_009690095.1">
    <property type="nucleotide sequence ID" value="XM_009691800.1"/>
</dbReference>
<keyword evidence="2" id="KW-1185">Reference proteome</keyword>